<dbReference type="InterPro" id="IPR003599">
    <property type="entry name" value="Ig_sub"/>
</dbReference>
<dbReference type="SMART" id="SM00409">
    <property type="entry name" value="IG"/>
    <property type="match status" value="2"/>
</dbReference>
<feature type="domain" description="Ig-like" evidence="10">
    <location>
        <begin position="297"/>
        <end position="382"/>
    </location>
</feature>
<keyword evidence="5 9" id="KW-1133">Transmembrane helix</keyword>
<dbReference type="AlphaFoldDB" id="A0A8S9WSP7"/>
<dbReference type="InterPro" id="IPR013783">
    <property type="entry name" value="Ig-like_fold"/>
</dbReference>
<feature type="compositionally biased region" description="Polar residues" evidence="8">
    <location>
        <begin position="215"/>
        <end position="231"/>
    </location>
</feature>
<dbReference type="InterPro" id="IPR039311">
    <property type="entry name" value="FAM187A/B"/>
</dbReference>
<evidence type="ECO:0000313" key="12">
    <source>
        <dbReference type="Proteomes" id="UP000466442"/>
    </source>
</evidence>
<evidence type="ECO:0000256" key="3">
    <source>
        <dbReference type="ARBA" id="ARBA00022692"/>
    </source>
</evidence>
<evidence type="ECO:0000256" key="2">
    <source>
        <dbReference type="ARBA" id="ARBA00008727"/>
    </source>
</evidence>
<dbReference type="InterPro" id="IPR013106">
    <property type="entry name" value="Ig_V-set"/>
</dbReference>
<keyword evidence="7" id="KW-0325">Glycoprotein</keyword>
<comment type="caution">
    <text evidence="11">The sequence shown here is derived from an EMBL/GenBank/DDBJ whole genome shotgun (WGS) entry which is preliminary data.</text>
</comment>
<feature type="compositionally biased region" description="Basic residues" evidence="8">
    <location>
        <begin position="451"/>
        <end position="463"/>
    </location>
</feature>
<dbReference type="InterPro" id="IPR036179">
    <property type="entry name" value="Ig-like_dom_sf"/>
</dbReference>
<keyword evidence="6 9" id="KW-0472">Membrane</keyword>
<dbReference type="PANTHER" id="PTHR32178:SF6">
    <property type="entry name" value="IG-LIKE DOMAIN-CONTAINING PROTEIN"/>
    <property type="match status" value="1"/>
</dbReference>
<evidence type="ECO:0000256" key="6">
    <source>
        <dbReference type="ARBA" id="ARBA00023136"/>
    </source>
</evidence>
<protein>
    <recommendedName>
        <fullName evidence="10">Ig-like domain-containing protein</fullName>
    </recommendedName>
</protein>
<dbReference type="PANTHER" id="PTHR32178">
    <property type="entry name" value="FAM187"/>
    <property type="match status" value="1"/>
</dbReference>
<evidence type="ECO:0000259" key="10">
    <source>
        <dbReference type="PROSITE" id="PS50835"/>
    </source>
</evidence>
<dbReference type="OrthoDB" id="9988013at2759"/>
<comment type="subcellular location">
    <subcellularLocation>
        <location evidence="1">Membrane</location>
        <topology evidence="1">Single-pass type I membrane protein</topology>
    </subcellularLocation>
</comment>
<dbReference type="InterPro" id="IPR013151">
    <property type="entry name" value="Immunoglobulin_dom"/>
</dbReference>
<evidence type="ECO:0000313" key="11">
    <source>
        <dbReference type="EMBL" id="KAF6199687.1"/>
    </source>
</evidence>
<dbReference type="Gene3D" id="2.60.40.10">
    <property type="entry name" value="Immunoglobulins"/>
    <property type="match status" value="2"/>
</dbReference>
<organism evidence="11 12">
    <name type="scientific">Apolygus lucorum</name>
    <name type="common">Small green plant bug</name>
    <name type="synonym">Lygocoris lucorum</name>
    <dbReference type="NCBI Taxonomy" id="248454"/>
    <lineage>
        <taxon>Eukaryota</taxon>
        <taxon>Metazoa</taxon>
        <taxon>Ecdysozoa</taxon>
        <taxon>Arthropoda</taxon>
        <taxon>Hexapoda</taxon>
        <taxon>Insecta</taxon>
        <taxon>Pterygota</taxon>
        <taxon>Neoptera</taxon>
        <taxon>Paraneoptera</taxon>
        <taxon>Hemiptera</taxon>
        <taxon>Heteroptera</taxon>
        <taxon>Panheteroptera</taxon>
        <taxon>Cimicomorpha</taxon>
        <taxon>Miridae</taxon>
        <taxon>Mirini</taxon>
        <taxon>Apolygus</taxon>
    </lineage>
</organism>
<comment type="similarity">
    <text evidence="2">Belongs to the FAM187 family.</text>
</comment>
<dbReference type="PROSITE" id="PS50835">
    <property type="entry name" value="IG_LIKE"/>
    <property type="match status" value="1"/>
</dbReference>
<evidence type="ECO:0000256" key="4">
    <source>
        <dbReference type="ARBA" id="ARBA00022729"/>
    </source>
</evidence>
<feature type="region of interest" description="Disordered" evidence="8">
    <location>
        <begin position="212"/>
        <end position="234"/>
    </location>
</feature>
<dbReference type="Proteomes" id="UP000466442">
    <property type="component" value="Unassembled WGS sequence"/>
</dbReference>
<dbReference type="EMBL" id="WIXP02000014">
    <property type="protein sequence ID" value="KAF6199687.1"/>
    <property type="molecule type" value="Genomic_DNA"/>
</dbReference>
<feature type="transmembrane region" description="Helical" evidence="9">
    <location>
        <begin position="399"/>
        <end position="421"/>
    </location>
</feature>
<keyword evidence="3 9" id="KW-0812">Transmembrane</keyword>
<proteinExistence type="inferred from homology"/>
<gene>
    <name evidence="11" type="ORF">GE061_005985</name>
</gene>
<dbReference type="GO" id="GO:0016020">
    <property type="term" value="C:membrane"/>
    <property type="evidence" value="ECO:0007669"/>
    <property type="project" value="UniProtKB-SubCell"/>
</dbReference>
<feature type="region of interest" description="Disordered" evidence="8">
    <location>
        <begin position="442"/>
        <end position="469"/>
    </location>
</feature>
<name>A0A8S9WSP7_APOLU</name>
<evidence type="ECO:0000256" key="8">
    <source>
        <dbReference type="SAM" id="MobiDB-lite"/>
    </source>
</evidence>
<evidence type="ECO:0000256" key="9">
    <source>
        <dbReference type="SAM" id="Phobius"/>
    </source>
</evidence>
<keyword evidence="12" id="KW-1185">Reference proteome</keyword>
<dbReference type="Pfam" id="PF00047">
    <property type="entry name" value="ig"/>
    <property type="match status" value="1"/>
</dbReference>
<reference evidence="11" key="1">
    <citation type="journal article" date="2021" name="Mol. Ecol. Resour.">
        <title>Apolygus lucorum genome provides insights into omnivorousness and mesophyll feeding.</title>
        <authorList>
            <person name="Liu Y."/>
            <person name="Liu H."/>
            <person name="Wang H."/>
            <person name="Huang T."/>
            <person name="Liu B."/>
            <person name="Yang B."/>
            <person name="Yin L."/>
            <person name="Li B."/>
            <person name="Zhang Y."/>
            <person name="Zhang S."/>
            <person name="Jiang F."/>
            <person name="Zhang X."/>
            <person name="Ren Y."/>
            <person name="Wang B."/>
            <person name="Wang S."/>
            <person name="Lu Y."/>
            <person name="Wu K."/>
            <person name="Fan W."/>
            <person name="Wang G."/>
        </authorList>
    </citation>
    <scope>NUCLEOTIDE SEQUENCE</scope>
    <source>
        <strain evidence="11">12Hb</strain>
    </source>
</reference>
<dbReference type="Pfam" id="PF07686">
    <property type="entry name" value="V-set"/>
    <property type="match status" value="1"/>
</dbReference>
<accession>A0A8S9WSP7</accession>
<sequence>MPVKCRQRSRLIGSKIRDEMEIVTARLESSLTLQCHYCDEEDDGIPKMWYYIDRFSSIYSVTPTEVDLTHGELTRGGYSMLPDHSLVIERVKTSHTGYYLCHGINFEDSEYKYNFKVDVIEQPIEIVTGDVEDWKEYAEYIYSLVNEQIAALFLHEDVEEHKHRVRFHALPEWMPWSPCNGCLGLKSKVAECRLVPSSYNSTESRIRNINKARSKSATTTANHSEESTTTCEPPLDLLGNNTKAQFLLKEYEIACQSLALAEASPLIHKKASQAKPFVITAGCNAPCKHPSGGPGQPKYRNTISLQEGDHITLVCPESTMASHVVWRKDGIQIEKHTFTENDMEEHILVDTFSNLYITYAREEESGNYTCYVNGAKIQEVIVIVNAEAVIKHAAFIRHIHYLGFMLMFGVIFYVAGVIVAWTQRHTFKQIDFEKLKDPDQNFGKGLDDKKQVHRSTSRNKGSRKQLIQI</sequence>
<dbReference type="SUPFAM" id="SSF48726">
    <property type="entry name" value="Immunoglobulin"/>
    <property type="match status" value="2"/>
</dbReference>
<evidence type="ECO:0000256" key="5">
    <source>
        <dbReference type="ARBA" id="ARBA00022989"/>
    </source>
</evidence>
<dbReference type="InterPro" id="IPR007110">
    <property type="entry name" value="Ig-like_dom"/>
</dbReference>
<evidence type="ECO:0000256" key="7">
    <source>
        <dbReference type="ARBA" id="ARBA00023180"/>
    </source>
</evidence>
<keyword evidence="4" id="KW-0732">Signal</keyword>
<evidence type="ECO:0000256" key="1">
    <source>
        <dbReference type="ARBA" id="ARBA00004479"/>
    </source>
</evidence>